<keyword evidence="1" id="KW-0732">Signal</keyword>
<keyword evidence="2" id="KW-1133">Transmembrane helix</keyword>
<organism evidence="3 4">
    <name type="scientific">Microvirgula aerodenitrificans</name>
    <dbReference type="NCBI Taxonomy" id="57480"/>
    <lineage>
        <taxon>Bacteria</taxon>
        <taxon>Pseudomonadati</taxon>
        <taxon>Pseudomonadota</taxon>
        <taxon>Betaproteobacteria</taxon>
        <taxon>Neisseriales</taxon>
        <taxon>Aquaspirillaceae</taxon>
        <taxon>Microvirgula</taxon>
    </lineage>
</organism>
<dbReference type="PROSITE" id="PS51257">
    <property type="entry name" value="PROKAR_LIPOPROTEIN"/>
    <property type="match status" value="1"/>
</dbReference>
<reference evidence="3 4" key="1">
    <citation type="submission" date="2018-04" db="EMBL/GenBank/DDBJ databases">
        <title>Denitrifier Microvirgula.</title>
        <authorList>
            <person name="Anderson E."/>
            <person name="Jang J."/>
            <person name="Ishii S."/>
        </authorList>
    </citation>
    <scope>NUCLEOTIDE SEQUENCE [LARGE SCALE GENOMIC DNA]</scope>
    <source>
        <strain evidence="3 4">BE2.4</strain>
    </source>
</reference>
<evidence type="ECO:0000313" key="4">
    <source>
        <dbReference type="Proteomes" id="UP000244173"/>
    </source>
</evidence>
<accession>A0A2U3THF5</accession>
<evidence type="ECO:0000256" key="1">
    <source>
        <dbReference type="ARBA" id="ARBA00022729"/>
    </source>
</evidence>
<dbReference type="EMBL" id="CP028519">
    <property type="protein sequence ID" value="AVY92845.1"/>
    <property type="molecule type" value="Genomic_DNA"/>
</dbReference>
<feature type="transmembrane region" description="Helical" evidence="2">
    <location>
        <begin position="15"/>
        <end position="35"/>
    </location>
</feature>
<evidence type="ECO:0008006" key="5">
    <source>
        <dbReference type="Google" id="ProtNLM"/>
    </source>
</evidence>
<evidence type="ECO:0000256" key="2">
    <source>
        <dbReference type="SAM" id="Phobius"/>
    </source>
</evidence>
<keyword evidence="4" id="KW-1185">Reference proteome</keyword>
<name>A0A2U3THF5_9NEIS</name>
<dbReference type="KEGG" id="maer:DAI18_01400"/>
<dbReference type="AlphaFoldDB" id="A0A2U3THF5"/>
<dbReference type="OrthoDB" id="5297256at2"/>
<dbReference type="Gene3D" id="3.30.1450.10">
    <property type="match status" value="1"/>
</dbReference>
<dbReference type="RefSeq" id="WP_107888581.1">
    <property type="nucleotide sequence ID" value="NZ_CP028519.1"/>
</dbReference>
<dbReference type="STRING" id="1122240.GCA_000620105_00930"/>
<evidence type="ECO:0000313" key="3">
    <source>
        <dbReference type="EMBL" id="AVY92845.1"/>
    </source>
</evidence>
<keyword evidence="2" id="KW-0472">Membrane</keyword>
<dbReference type="InterPro" id="IPR037873">
    <property type="entry name" value="BamE-like"/>
</dbReference>
<proteinExistence type="predicted"/>
<dbReference type="Proteomes" id="UP000244173">
    <property type="component" value="Chromosome"/>
</dbReference>
<keyword evidence="2" id="KW-0812">Transmembrane</keyword>
<protein>
    <recommendedName>
        <fullName evidence="5">Outer membrane protein assembly factor BamE</fullName>
    </recommendedName>
</protein>
<sequence>MPSCCDKPGNNRARYYALAAIVIAVVLLVALLAGCGTTRLTSANYDQIRDGMSRGEVAAIIGEPSQMVGGQFMGVDGGGAMWREGDTAVLVQFMDDKVVGKQMTKGTATRLLGVGGDLLQ</sequence>
<gene>
    <name evidence="3" type="ORF">DAI18_01400</name>
</gene>